<comment type="caution">
    <text evidence="1">The sequence shown here is derived from an EMBL/GenBank/DDBJ whole genome shotgun (WGS) entry which is preliminary data.</text>
</comment>
<proteinExistence type="predicted"/>
<evidence type="ECO:0000313" key="2">
    <source>
        <dbReference type="Proteomes" id="UP000814033"/>
    </source>
</evidence>
<organism evidence="1 2">
    <name type="scientific">Auriscalpium vulgare</name>
    <dbReference type="NCBI Taxonomy" id="40419"/>
    <lineage>
        <taxon>Eukaryota</taxon>
        <taxon>Fungi</taxon>
        <taxon>Dikarya</taxon>
        <taxon>Basidiomycota</taxon>
        <taxon>Agaricomycotina</taxon>
        <taxon>Agaricomycetes</taxon>
        <taxon>Russulales</taxon>
        <taxon>Auriscalpiaceae</taxon>
        <taxon>Auriscalpium</taxon>
    </lineage>
</organism>
<protein>
    <submittedName>
        <fullName evidence="1">NAD(P)-binding protein</fullName>
    </submittedName>
</protein>
<reference evidence="1" key="2">
    <citation type="journal article" date="2022" name="New Phytol.">
        <title>Evolutionary transition to the ectomycorrhizal habit in the genomes of a hyperdiverse lineage of mushroom-forming fungi.</title>
        <authorList>
            <person name="Looney B."/>
            <person name="Miyauchi S."/>
            <person name="Morin E."/>
            <person name="Drula E."/>
            <person name="Courty P.E."/>
            <person name="Kohler A."/>
            <person name="Kuo A."/>
            <person name="LaButti K."/>
            <person name="Pangilinan J."/>
            <person name="Lipzen A."/>
            <person name="Riley R."/>
            <person name="Andreopoulos W."/>
            <person name="He G."/>
            <person name="Johnson J."/>
            <person name="Nolan M."/>
            <person name="Tritt A."/>
            <person name="Barry K.W."/>
            <person name="Grigoriev I.V."/>
            <person name="Nagy L.G."/>
            <person name="Hibbett D."/>
            <person name="Henrissat B."/>
            <person name="Matheny P.B."/>
            <person name="Labbe J."/>
            <person name="Martin F.M."/>
        </authorList>
    </citation>
    <scope>NUCLEOTIDE SEQUENCE</scope>
    <source>
        <strain evidence="1">FP105234-sp</strain>
    </source>
</reference>
<dbReference type="Proteomes" id="UP000814033">
    <property type="component" value="Unassembled WGS sequence"/>
</dbReference>
<reference evidence="1" key="1">
    <citation type="submission" date="2021-02" db="EMBL/GenBank/DDBJ databases">
        <authorList>
            <consortium name="DOE Joint Genome Institute"/>
            <person name="Ahrendt S."/>
            <person name="Looney B.P."/>
            <person name="Miyauchi S."/>
            <person name="Morin E."/>
            <person name="Drula E."/>
            <person name="Courty P.E."/>
            <person name="Chicoki N."/>
            <person name="Fauchery L."/>
            <person name="Kohler A."/>
            <person name="Kuo A."/>
            <person name="Labutti K."/>
            <person name="Pangilinan J."/>
            <person name="Lipzen A."/>
            <person name="Riley R."/>
            <person name="Andreopoulos W."/>
            <person name="He G."/>
            <person name="Johnson J."/>
            <person name="Barry K.W."/>
            <person name="Grigoriev I.V."/>
            <person name="Nagy L."/>
            <person name="Hibbett D."/>
            <person name="Henrissat B."/>
            <person name="Matheny P.B."/>
            <person name="Labbe J."/>
            <person name="Martin F."/>
        </authorList>
    </citation>
    <scope>NUCLEOTIDE SEQUENCE</scope>
    <source>
        <strain evidence="1">FP105234-sp</strain>
    </source>
</reference>
<keyword evidence="2" id="KW-1185">Reference proteome</keyword>
<evidence type="ECO:0000313" key="1">
    <source>
        <dbReference type="EMBL" id="KAI0053583.1"/>
    </source>
</evidence>
<accession>A0ACB8SBL3</accession>
<name>A0ACB8SBL3_9AGAM</name>
<sequence length="258" mass="27482">MSRPLLIITGASRGLGLAVATILLSLDAAVVAISRSRTPELDKLAAAHPDSLQVVQCDVTDEPAFVHAIESVVSKHGGIDGLVLNAGSLDPLGRIAAPEIKLDQWRTHFDVNFFSLVTALKAAVPALRASARGGRVVFISSGSATGKTEGWAPYNASKAALNSLNRTLAEEEKNIVSVALRPGKVDTAMQAALRETGRVHMTEEDYNTFVREHTEGKLVKPEDAGYVIAKLALEAPASLSGQFVSWNSDECKAYMRPP</sequence>
<gene>
    <name evidence="1" type="ORF">FA95DRAFT_1481244</name>
</gene>
<dbReference type="EMBL" id="MU275839">
    <property type="protein sequence ID" value="KAI0053583.1"/>
    <property type="molecule type" value="Genomic_DNA"/>
</dbReference>